<dbReference type="InterPro" id="IPR036582">
    <property type="entry name" value="Mao_N_sf"/>
</dbReference>
<accession>A0ABW3HP66</accession>
<keyword evidence="2" id="KW-0732">Signal</keyword>
<reference evidence="5" key="1">
    <citation type="journal article" date="2019" name="Int. J. Syst. Evol. Microbiol.">
        <title>The Global Catalogue of Microorganisms (GCM) 10K type strain sequencing project: providing services to taxonomists for standard genome sequencing and annotation.</title>
        <authorList>
            <consortium name="The Broad Institute Genomics Platform"/>
            <consortium name="The Broad Institute Genome Sequencing Center for Infectious Disease"/>
            <person name="Wu L."/>
            <person name="Ma J."/>
        </authorList>
    </citation>
    <scope>NUCLEOTIDE SEQUENCE [LARGE SCALE GENOMIC DNA]</scope>
    <source>
        <strain evidence="5">CCUG 59129</strain>
    </source>
</reference>
<dbReference type="InterPro" id="IPR012854">
    <property type="entry name" value="Cu_amine_oxidase-like_N"/>
</dbReference>
<keyword evidence="5" id="KW-1185">Reference proteome</keyword>
<evidence type="ECO:0000256" key="1">
    <source>
        <dbReference type="SAM" id="MobiDB-lite"/>
    </source>
</evidence>
<evidence type="ECO:0000256" key="2">
    <source>
        <dbReference type="SAM" id="SignalP"/>
    </source>
</evidence>
<sequence>MKKSMLYMTALLAFILLCLSNVLQAQASNKGYIYWGEVQTGEYRPLHPYTLNWSGDVLDKGGLQLSSLELTTDSGAADFVINSYGALGARSIVKQGLGELEDRTPVSQQGAVSSITMQQGEIYLIALSSGKHAKIRIDVIEQDHVSFSYVMEAAQPAATPAATPSPSPTPVPTPMPTGSPMPATTPSQVPPSILEEGAAGQAIILTIGQADASIAGQLAQLQTAPIVNNGTTLVPLRFIAEAVGAEVDWDGDERKVTLQLNGQTIVLYIDSKTAIINGRSITLLTEPIIQNGTTLVPVRFISENFDMTVEYDPELRQITITGNRSIVAPDANQTRMEEAEYDYTKYQGSWNLWIEGGALSIYNPLTGEYVGHTFTPGASGGTLTVQSDGTYTLKTYAVTQTGTWRPADYNEVYGYEGGIILESPEGADTWAMYVTPSGKTALAYDSDGTYTDGSVIWIIQFILDK</sequence>
<evidence type="ECO:0000313" key="5">
    <source>
        <dbReference type="Proteomes" id="UP001596989"/>
    </source>
</evidence>
<evidence type="ECO:0000313" key="4">
    <source>
        <dbReference type="EMBL" id="MFD0959294.1"/>
    </source>
</evidence>
<dbReference type="RefSeq" id="WP_377563374.1">
    <property type="nucleotide sequence ID" value="NZ_JBHTJZ010000008.1"/>
</dbReference>
<dbReference type="EMBL" id="JBHTJZ010000008">
    <property type="protein sequence ID" value="MFD0959294.1"/>
    <property type="molecule type" value="Genomic_DNA"/>
</dbReference>
<feature type="domain" description="Copper amine oxidase-like N-terminal" evidence="3">
    <location>
        <begin position="214"/>
        <end position="320"/>
    </location>
</feature>
<dbReference type="Gene3D" id="3.30.457.10">
    <property type="entry name" value="Copper amine oxidase-like, N-terminal domain"/>
    <property type="match status" value="1"/>
</dbReference>
<feature type="compositionally biased region" description="Pro residues" evidence="1">
    <location>
        <begin position="163"/>
        <end position="179"/>
    </location>
</feature>
<comment type="caution">
    <text evidence="4">The sequence shown here is derived from an EMBL/GenBank/DDBJ whole genome shotgun (WGS) entry which is preliminary data.</text>
</comment>
<dbReference type="SUPFAM" id="SSF55383">
    <property type="entry name" value="Copper amine oxidase, domain N"/>
    <property type="match status" value="1"/>
</dbReference>
<evidence type="ECO:0000259" key="3">
    <source>
        <dbReference type="Pfam" id="PF07833"/>
    </source>
</evidence>
<protein>
    <submittedName>
        <fullName evidence="4">Copper amine oxidase N-terminal domain-containing protein</fullName>
    </submittedName>
</protein>
<name>A0ABW3HP66_9BACL</name>
<feature type="chain" id="PRO_5046125685" evidence="2">
    <location>
        <begin position="28"/>
        <end position="465"/>
    </location>
</feature>
<dbReference type="Proteomes" id="UP001596989">
    <property type="component" value="Unassembled WGS sequence"/>
</dbReference>
<proteinExistence type="predicted"/>
<dbReference type="Pfam" id="PF07833">
    <property type="entry name" value="Cu_amine_oxidN1"/>
    <property type="match status" value="1"/>
</dbReference>
<feature type="signal peptide" evidence="2">
    <location>
        <begin position="1"/>
        <end position="27"/>
    </location>
</feature>
<gene>
    <name evidence="4" type="ORF">ACFQ2I_07815</name>
</gene>
<feature type="region of interest" description="Disordered" evidence="1">
    <location>
        <begin position="158"/>
        <end position="188"/>
    </location>
</feature>
<organism evidence="4 5">
    <name type="scientific">Paenibacillus chungangensis</name>
    <dbReference type="NCBI Taxonomy" id="696535"/>
    <lineage>
        <taxon>Bacteria</taxon>
        <taxon>Bacillati</taxon>
        <taxon>Bacillota</taxon>
        <taxon>Bacilli</taxon>
        <taxon>Bacillales</taxon>
        <taxon>Paenibacillaceae</taxon>
        <taxon>Paenibacillus</taxon>
    </lineage>
</organism>